<comment type="subcellular location">
    <subcellularLocation>
        <location evidence="1">Vacuole</location>
    </subcellularLocation>
</comment>
<evidence type="ECO:0000256" key="4">
    <source>
        <dbReference type="ARBA" id="ARBA00022729"/>
    </source>
</evidence>
<name>A0A7I8L9L2_SPIIN</name>
<dbReference type="Pfam" id="PF03088">
    <property type="entry name" value="Str_synth"/>
    <property type="match status" value="1"/>
</dbReference>
<organism evidence="8 9">
    <name type="scientific">Spirodela intermedia</name>
    <name type="common">Intermediate duckweed</name>
    <dbReference type="NCBI Taxonomy" id="51605"/>
    <lineage>
        <taxon>Eukaryota</taxon>
        <taxon>Viridiplantae</taxon>
        <taxon>Streptophyta</taxon>
        <taxon>Embryophyta</taxon>
        <taxon>Tracheophyta</taxon>
        <taxon>Spermatophyta</taxon>
        <taxon>Magnoliopsida</taxon>
        <taxon>Liliopsida</taxon>
        <taxon>Araceae</taxon>
        <taxon>Lemnoideae</taxon>
        <taxon>Spirodela</taxon>
    </lineage>
</organism>
<reference evidence="8" key="1">
    <citation type="submission" date="2020-02" db="EMBL/GenBank/DDBJ databases">
        <authorList>
            <person name="Scholz U."/>
            <person name="Mascher M."/>
            <person name="Fiebig A."/>
        </authorList>
    </citation>
    <scope>NUCLEOTIDE SEQUENCE</scope>
</reference>
<comment type="similarity">
    <text evidence="2">Belongs to the strictosidine synthase family.</text>
</comment>
<evidence type="ECO:0000259" key="7">
    <source>
        <dbReference type="Pfam" id="PF03088"/>
    </source>
</evidence>
<keyword evidence="5" id="KW-0325">Glycoprotein</keyword>
<feature type="signal peptide" evidence="6">
    <location>
        <begin position="1"/>
        <end position="26"/>
    </location>
</feature>
<dbReference type="GO" id="GO:0005773">
    <property type="term" value="C:vacuole"/>
    <property type="evidence" value="ECO:0007669"/>
    <property type="project" value="UniProtKB-SubCell"/>
</dbReference>
<dbReference type="EMBL" id="LR746275">
    <property type="protein sequence ID" value="CAA7405935.1"/>
    <property type="molecule type" value="Genomic_DNA"/>
</dbReference>
<dbReference type="PANTHER" id="PTHR10426:SF79">
    <property type="entry name" value="PROTEIN STRICTOSIDINE SYNTHASE-LIKE 2"/>
    <property type="match status" value="1"/>
</dbReference>
<protein>
    <recommendedName>
        <fullName evidence="7">Strictosidine synthase conserved region domain-containing protein</fullName>
    </recommendedName>
</protein>
<evidence type="ECO:0000256" key="1">
    <source>
        <dbReference type="ARBA" id="ARBA00004116"/>
    </source>
</evidence>
<dbReference type="Gene3D" id="2.120.10.30">
    <property type="entry name" value="TolB, C-terminal domain"/>
    <property type="match status" value="1"/>
</dbReference>
<dbReference type="PANTHER" id="PTHR10426">
    <property type="entry name" value="STRICTOSIDINE SYNTHASE-RELATED"/>
    <property type="match status" value="1"/>
</dbReference>
<sequence>MGTRFACVSSVLAVVLLVLSIDPLRRYTPSGGGEANEETSGIQLISLDGAIGPESLAFDATGGGPYTGVSDGRILQWQGPDRGWRQFAVSAPHREYCGGSQHRTWEHVCGRPLGLQFYHKTGDLYVADAYLGLLSVSPDGGSTKVVATAAQGVPFGFTNGVDIDQETGIVYFTDTSTRFRRRDFVVAVLCGDKTGRLMSYDPKTEEVKVLVNGLSFPNGLALSEDGSFLIVVETIPCRVLRYWLRSPRAGEKEVLGKLPGFPDNIKRSPSGGFWVAMHTRRSKELEMIVPLPWLGELLWKLPLDMEKVATFVLRWKAAAFALRLGEDGEVLETLVGTKGWRLPFISEVEERNGTLWMGSVGMPHLGVFRR</sequence>
<dbReference type="InterPro" id="IPR018119">
    <property type="entry name" value="Strictosidine_synth_cons-reg"/>
</dbReference>
<feature type="domain" description="Strictosidine synthase conserved region" evidence="7">
    <location>
        <begin position="159"/>
        <end position="246"/>
    </location>
</feature>
<keyword evidence="3" id="KW-0926">Vacuole</keyword>
<feature type="chain" id="PRO_5029733968" description="Strictosidine synthase conserved region domain-containing protein" evidence="6">
    <location>
        <begin position="27"/>
        <end position="370"/>
    </location>
</feature>
<dbReference type="GO" id="GO:0016787">
    <property type="term" value="F:hydrolase activity"/>
    <property type="evidence" value="ECO:0007669"/>
    <property type="project" value="TreeGrafter"/>
</dbReference>
<dbReference type="Proteomes" id="UP000663760">
    <property type="component" value="Chromosome 12"/>
</dbReference>
<keyword evidence="4 6" id="KW-0732">Signal</keyword>
<dbReference type="InterPro" id="IPR011042">
    <property type="entry name" value="6-blade_b-propeller_TolB-like"/>
</dbReference>
<evidence type="ECO:0000313" key="8">
    <source>
        <dbReference type="EMBL" id="CAA7405935.1"/>
    </source>
</evidence>
<dbReference type="GO" id="GO:0012505">
    <property type="term" value="C:endomembrane system"/>
    <property type="evidence" value="ECO:0007669"/>
    <property type="project" value="TreeGrafter"/>
</dbReference>
<evidence type="ECO:0000313" key="9">
    <source>
        <dbReference type="Proteomes" id="UP000663760"/>
    </source>
</evidence>
<dbReference type="OrthoDB" id="5307922at2759"/>
<accession>A0A7I8L9L2</accession>
<evidence type="ECO:0000256" key="2">
    <source>
        <dbReference type="ARBA" id="ARBA00009191"/>
    </source>
</evidence>
<dbReference type="Pfam" id="PF20067">
    <property type="entry name" value="SSL_N"/>
    <property type="match status" value="1"/>
</dbReference>
<evidence type="ECO:0000256" key="3">
    <source>
        <dbReference type="ARBA" id="ARBA00022554"/>
    </source>
</evidence>
<evidence type="ECO:0000256" key="6">
    <source>
        <dbReference type="SAM" id="SignalP"/>
    </source>
</evidence>
<proteinExistence type="inferred from homology"/>
<evidence type="ECO:0000256" key="5">
    <source>
        <dbReference type="ARBA" id="ARBA00023180"/>
    </source>
</evidence>
<dbReference type="FunFam" id="2.120.10.30:FF:000032">
    <property type="entry name" value="Protein STRICTOSIDINE SYNTHASE-LIKE 13"/>
    <property type="match status" value="1"/>
</dbReference>
<keyword evidence="9" id="KW-1185">Reference proteome</keyword>
<dbReference type="SUPFAM" id="SSF63829">
    <property type="entry name" value="Calcium-dependent phosphotriesterase"/>
    <property type="match status" value="1"/>
</dbReference>
<dbReference type="AlphaFoldDB" id="A0A7I8L9L2"/>
<gene>
    <name evidence="8" type="ORF">SI8410_12016613</name>
</gene>